<reference evidence="1" key="2">
    <citation type="submission" date="2020-07" db="EMBL/GenBank/DDBJ databases">
        <authorList>
            <person name="Vera ALvarez R."/>
            <person name="Arias-Moreno D.M."/>
            <person name="Jimenez-Jacinto V."/>
            <person name="Jimenez-Bremont J.F."/>
            <person name="Swaminathan K."/>
            <person name="Moose S.P."/>
            <person name="Guerrero-Gonzalez M.L."/>
            <person name="Marino-Ramirez L."/>
            <person name="Landsman D."/>
            <person name="Rodriguez-Kessler M."/>
            <person name="Delgado-Sanchez P."/>
        </authorList>
    </citation>
    <scope>NUCLEOTIDE SEQUENCE</scope>
    <source>
        <tissue evidence="1">Cladode</tissue>
    </source>
</reference>
<reference evidence="1" key="1">
    <citation type="journal article" date="2013" name="J. Plant Res.">
        <title>Effect of fungi and light on seed germination of three Opuntia species from semiarid lands of central Mexico.</title>
        <authorList>
            <person name="Delgado-Sanchez P."/>
            <person name="Jimenez-Bremont J.F."/>
            <person name="Guerrero-Gonzalez Mde L."/>
            <person name="Flores J."/>
        </authorList>
    </citation>
    <scope>NUCLEOTIDE SEQUENCE</scope>
    <source>
        <tissue evidence="1">Cladode</tissue>
    </source>
</reference>
<dbReference type="EMBL" id="GISG01112059">
    <property type="protein sequence ID" value="MBA4639068.1"/>
    <property type="molecule type" value="Transcribed_RNA"/>
</dbReference>
<organism evidence="1">
    <name type="scientific">Opuntia streptacantha</name>
    <name type="common">Prickly pear cactus</name>
    <name type="synonym">Opuntia cardona</name>
    <dbReference type="NCBI Taxonomy" id="393608"/>
    <lineage>
        <taxon>Eukaryota</taxon>
        <taxon>Viridiplantae</taxon>
        <taxon>Streptophyta</taxon>
        <taxon>Embryophyta</taxon>
        <taxon>Tracheophyta</taxon>
        <taxon>Spermatophyta</taxon>
        <taxon>Magnoliopsida</taxon>
        <taxon>eudicotyledons</taxon>
        <taxon>Gunneridae</taxon>
        <taxon>Pentapetalae</taxon>
        <taxon>Caryophyllales</taxon>
        <taxon>Cactineae</taxon>
        <taxon>Cactaceae</taxon>
        <taxon>Opuntioideae</taxon>
        <taxon>Opuntia</taxon>
    </lineage>
</organism>
<dbReference type="AlphaFoldDB" id="A0A7C9DI37"/>
<proteinExistence type="predicted"/>
<accession>A0A7C9DI37</accession>
<protein>
    <submittedName>
        <fullName evidence="1">Uncharacterized protein</fullName>
    </submittedName>
</protein>
<evidence type="ECO:0000313" key="1">
    <source>
        <dbReference type="EMBL" id="MBA4639068.1"/>
    </source>
</evidence>
<name>A0A7C9DI37_OPUST</name>
<sequence>MSLAYPYSNPCLRVTPKKGVGCQSNIQCYLYTTERLFPLLKTINCLPLTGKRSWELIRRSIKLLSYLKKMFSVDNLFPSPYSGFSTLLPSNLSPSSSNIIAHLSTYLR</sequence>